<protein>
    <recommendedName>
        <fullName evidence="8">Alpha-1,2-Mannosidase</fullName>
    </recommendedName>
</protein>
<sequence length="481" mass="53655">MQSLSPAALRARLPRRAVLGATSATALAALLPSRPAAAAPPSADRPPLPSDAEVARQVRAEFLHSWEGYRRSAWGYDELRPLSAGHHDFYLSGRTFGLSIVEALDTLWVMEQDREVKRAADWIEHHFDPAQDGEVHVFETVIRLVGGLLAGHLCTGRPRLLTRCRELTDRLLPAFTASPTGIPYIRVNLRTGAVSGTTPPLAEVGTNILEFGLLSQLTGDDRYYDAAKRAYRAVLERRSALDLLGTSIDTETGRWVDTTSCAPNPPVDSFYEYLWAGAELFGDSELRGWYRLLTDAVLNIQGERRHGRLWFRQVDQETGAVVGHGQSELGAFYAGLLGKGGNLTAGEDYYRSWTALLDRHPVLPEAVDFADGRVTSPRNDLRPEYVNSSFDLWRLTGDAVYKRTAYRYFQGLRNHLRVPGGYTVADDVTAAPMRLGDLTPGYWFAENLKYVYLMFARTRRFDRRRGLLSTEGKILRGAVRA</sequence>
<dbReference type="GO" id="GO:0016020">
    <property type="term" value="C:membrane"/>
    <property type="evidence" value="ECO:0007669"/>
    <property type="project" value="InterPro"/>
</dbReference>
<dbReference type="PRINTS" id="PR00747">
    <property type="entry name" value="GLYHDRLASE47"/>
</dbReference>
<dbReference type="PANTHER" id="PTHR45679:SF5">
    <property type="entry name" value="ER DEGRADATION-ENHANCING ALPHA-MANNOSIDASE-LIKE PROTEIN 1"/>
    <property type="match status" value="1"/>
</dbReference>
<dbReference type="EMBL" id="CP031264">
    <property type="protein sequence ID" value="AXI76593.1"/>
    <property type="molecule type" value="Genomic_DNA"/>
</dbReference>
<keyword evidence="7" id="KW-1185">Reference proteome</keyword>
<dbReference type="Proteomes" id="UP000249340">
    <property type="component" value="Chromosome"/>
</dbReference>
<comment type="subcellular location">
    <subcellularLocation>
        <location evidence="1">Endoplasmic reticulum</location>
    </subcellularLocation>
</comment>
<name>A0A345SS88_9ACTN</name>
<evidence type="ECO:0000256" key="5">
    <source>
        <dbReference type="SAM" id="SignalP"/>
    </source>
</evidence>
<dbReference type="OrthoDB" id="1110235at2"/>
<keyword evidence="3" id="KW-0256">Endoplasmic reticulum</keyword>
<dbReference type="InterPro" id="IPR012341">
    <property type="entry name" value="6hp_glycosidase-like_sf"/>
</dbReference>
<reference evidence="7" key="1">
    <citation type="submission" date="2018-07" db="EMBL/GenBank/DDBJ databases">
        <title>Streptacidiphilus bronchialis DSM 106435 chromosome.</title>
        <authorList>
            <person name="Batra D."/>
            <person name="Gulvik C.A."/>
        </authorList>
    </citation>
    <scope>NUCLEOTIDE SEQUENCE [LARGE SCALE GENOMIC DNA]</scope>
    <source>
        <strain evidence="7">DSM 106435</strain>
    </source>
</reference>
<evidence type="ECO:0000313" key="6">
    <source>
        <dbReference type="EMBL" id="AXI76593.1"/>
    </source>
</evidence>
<dbReference type="AlphaFoldDB" id="A0A345SS88"/>
<proteinExistence type="inferred from homology"/>
<keyword evidence="4" id="KW-0325">Glycoprotein</keyword>
<dbReference type="Gene3D" id="1.50.10.10">
    <property type="match status" value="1"/>
</dbReference>
<dbReference type="GO" id="GO:1904380">
    <property type="term" value="P:endoplasmic reticulum mannose trimming"/>
    <property type="evidence" value="ECO:0007669"/>
    <property type="project" value="InterPro"/>
</dbReference>
<feature type="chain" id="PRO_5017063329" description="Alpha-1,2-Mannosidase" evidence="5">
    <location>
        <begin position="39"/>
        <end position="481"/>
    </location>
</feature>
<evidence type="ECO:0000256" key="1">
    <source>
        <dbReference type="ARBA" id="ARBA00004240"/>
    </source>
</evidence>
<evidence type="ECO:0008006" key="8">
    <source>
        <dbReference type="Google" id="ProtNLM"/>
    </source>
</evidence>
<accession>A0A345SS88</accession>
<gene>
    <name evidence="6" type="ORF">C7M71_002995</name>
</gene>
<dbReference type="GO" id="GO:0005509">
    <property type="term" value="F:calcium ion binding"/>
    <property type="evidence" value="ECO:0007669"/>
    <property type="project" value="InterPro"/>
</dbReference>
<dbReference type="InterPro" id="IPR044674">
    <property type="entry name" value="EDEM1/2/3"/>
</dbReference>
<dbReference type="SUPFAM" id="SSF48225">
    <property type="entry name" value="Seven-hairpin glycosidases"/>
    <property type="match status" value="1"/>
</dbReference>
<evidence type="ECO:0000313" key="7">
    <source>
        <dbReference type="Proteomes" id="UP000249340"/>
    </source>
</evidence>
<evidence type="ECO:0000256" key="2">
    <source>
        <dbReference type="ARBA" id="ARBA00007658"/>
    </source>
</evidence>
<keyword evidence="5" id="KW-0732">Signal</keyword>
<dbReference type="PANTHER" id="PTHR45679">
    <property type="entry name" value="ER DEGRADATION-ENHANCING ALPHA-MANNOSIDASE-LIKE PROTEIN 2"/>
    <property type="match status" value="1"/>
</dbReference>
<dbReference type="InterPro" id="IPR001382">
    <property type="entry name" value="Glyco_hydro_47"/>
</dbReference>
<dbReference type="InterPro" id="IPR006311">
    <property type="entry name" value="TAT_signal"/>
</dbReference>
<feature type="signal peptide" evidence="5">
    <location>
        <begin position="1"/>
        <end position="38"/>
    </location>
</feature>
<evidence type="ECO:0000256" key="4">
    <source>
        <dbReference type="ARBA" id="ARBA00023180"/>
    </source>
</evidence>
<comment type="similarity">
    <text evidence="2">Belongs to the glycosyl hydrolase 47 family.</text>
</comment>
<dbReference type="GO" id="GO:0004571">
    <property type="term" value="F:mannosyl-oligosaccharide 1,2-alpha-mannosidase activity"/>
    <property type="evidence" value="ECO:0007669"/>
    <property type="project" value="InterPro"/>
</dbReference>
<dbReference type="KEGG" id="stri:C7M71_002995"/>
<dbReference type="RefSeq" id="WP_111492694.1">
    <property type="nucleotide sequence ID" value="NZ_CP031264.1"/>
</dbReference>
<dbReference type="GO" id="GO:0005975">
    <property type="term" value="P:carbohydrate metabolic process"/>
    <property type="evidence" value="ECO:0007669"/>
    <property type="project" value="InterPro"/>
</dbReference>
<dbReference type="Pfam" id="PF01532">
    <property type="entry name" value="Glyco_hydro_47"/>
    <property type="match status" value="1"/>
</dbReference>
<dbReference type="PROSITE" id="PS51318">
    <property type="entry name" value="TAT"/>
    <property type="match status" value="1"/>
</dbReference>
<organism evidence="6 7">
    <name type="scientific">Peterkaempfera bronchialis</name>
    <dbReference type="NCBI Taxonomy" id="2126346"/>
    <lineage>
        <taxon>Bacteria</taxon>
        <taxon>Bacillati</taxon>
        <taxon>Actinomycetota</taxon>
        <taxon>Actinomycetes</taxon>
        <taxon>Kitasatosporales</taxon>
        <taxon>Streptomycetaceae</taxon>
        <taxon>Peterkaempfera</taxon>
    </lineage>
</organism>
<evidence type="ECO:0000256" key="3">
    <source>
        <dbReference type="ARBA" id="ARBA00022824"/>
    </source>
</evidence>
<dbReference type="InterPro" id="IPR036026">
    <property type="entry name" value="Seven-hairpin_glycosidases"/>
</dbReference>